<organism evidence="4 5">
    <name type="scientific">Xanthomonas campestris pv. campestris (strain 8004)</name>
    <dbReference type="NCBI Taxonomy" id="314565"/>
    <lineage>
        <taxon>Bacteria</taxon>
        <taxon>Pseudomonadati</taxon>
        <taxon>Pseudomonadota</taxon>
        <taxon>Gammaproteobacteria</taxon>
        <taxon>Lysobacterales</taxon>
        <taxon>Lysobacteraceae</taxon>
        <taxon>Xanthomonas</taxon>
    </lineage>
</organism>
<dbReference type="SUPFAM" id="SSF56801">
    <property type="entry name" value="Acetyl-CoA synthetase-like"/>
    <property type="match status" value="1"/>
</dbReference>
<dbReference type="GO" id="GO:0016874">
    <property type="term" value="F:ligase activity"/>
    <property type="evidence" value="ECO:0007669"/>
    <property type="project" value="UniProtKB-KW"/>
</dbReference>
<feature type="domain" description="AMP-dependent synthetase/ligase" evidence="3">
    <location>
        <begin position="179"/>
        <end position="359"/>
    </location>
</feature>
<dbReference type="KEGG" id="xcb:XC_4104"/>
<gene>
    <name evidence="4" type="ordered locus">XC_4104</name>
</gene>
<dbReference type="PANTHER" id="PTHR43767:SF8">
    <property type="entry name" value="LONG-CHAIN-FATTY-ACID--COA LIGASE"/>
    <property type="match status" value="1"/>
</dbReference>
<dbReference type="InterPro" id="IPR042099">
    <property type="entry name" value="ANL_N_sf"/>
</dbReference>
<feature type="compositionally biased region" description="Polar residues" evidence="2">
    <location>
        <begin position="1"/>
        <end position="11"/>
    </location>
</feature>
<evidence type="ECO:0000259" key="3">
    <source>
        <dbReference type="Pfam" id="PF00501"/>
    </source>
</evidence>
<dbReference type="PANTHER" id="PTHR43767">
    <property type="entry name" value="LONG-CHAIN-FATTY-ACID--COA LIGASE"/>
    <property type="match status" value="1"/>
</dbReference>
<dbReference type="HOGENOM" id="CLU_026234_2_0_6"/>
<dbReference type="EMBL" id="CP000050">
    <property type="protein sequence ID" value="AAY51143.1"/>
    <property type="molecule type" value="Genomic_DNA"/>
</dbReference>
<proteinExistence type="predicted"/>
<dbReference type="Gene3D" id="3.30.300.30">
    <property type="match status" value="1"/>
</dbReference>
<accession>A0A0H2XCG8</accession>
<dbReference type="InterPro" id="IPR045851">
    <property type="entry name" value="AMP-bd_C_sf"/>
</dbReference>
<feature type="region of interest" description="Disordered" evidence="2">
    <location>
        <begin position="1"/>
        <end position="54"/>
    </location>
</feature>
<evidence type="ECO:0000256" key="1">
    <source>
        <dbReference type="ARBA" id="ARBA00022598"/>
    </source>
</evidence>
<keyword evidence="1 4" id="KW-0436">Ligase</keyword>
<evidence type="ECO:0000256" key="2">
    <source>
        <dbReference type="SAM" id="MobiDB-lite"/>
    </source>
</evidence>
<dbReference type="Gene3D" id="3.40.50.12780">
    <property type="entry name" value="N-terminal domain of ligase-like"/>
    <property type="match status" value="1"/>
</dbReference>
<evidence type="ECO:0000313" key="5">
    <source>
        <dbReference type="Proteomes" id="UP000000420"/>
    </source>
</evidence>
<sequence length="511" mass="54141">MCQALHASNQRFPAPSRAAHSSEVAALPRTRAVTSADYQPMPGMPRLASSAGGRQASALLRSPVPMPSPSTPLSHPLAVGEPGRPLAWRDGQAVDLATFIAHVHGLAQLLPDGRHAVNLCEDRYRFMVAFYACAVRGQVSLLPSSRAPAVVGEVQARHADAYCLGDLALELAPPRYWQLPADLPRLEGPVPMLADDALVAIGFTSGSTGAPQPNPKTWGSFLTSTRQDLVALQSLWAHTDAVPHVVATVPPQHMYGMELSVLLPMVTALAVHAGRPFFPDDVARALAEIPEPRVLVTTPVHLRALVESGVHLPPLVGIVSATAPLAQEVAAAAEARFGGEVREMFGSTETCVFAVRRTAVEAAWTPLPGVRLESQAAGTLVHAPHLASPVLLADMMDVAADGRFQVRGRQADLLEIAGKRASLADLTRRLLAVPGVVDGTIVQLAPEHGQSVGRIAALVVAPSLDEAQILTALRGSFDPVFLPRRLRKLAALPRNETGKLPRDLVLGLLSS</sequence>
<dbReference type="Pfam" id="PF00501">
    <property type="entry name" value="AMP-binding"/>
    <property type="match status" value="1"/>
</dbReference>
<dbReference type="Proteomes" id="UP000000420">
    <property type="component" value="Chromosome"/>
</dbReference>
<evidence type="ECO:0000313" key="4">
    <source>
        <dbReference type="EMBL" id="AAY51143.1"/>
    </source>
</evidence>
<reference evidence="4 5" key="1">
    <citation type="journal article" date="2005" name="Genome Res.">
        <title>Comparative and functional genomic analyses of the pathogenicity of phytopathogen Xanthomonas campestris pv. campestris.</title>
        <authorList>
            <person name="Qian W."/>
            <person name="Jia Y."/>
            <person name="Ren S.X."/>
            <person name="He Y.Q."/>
            <person name="Feng J.X."/>
            <person name="Lu L.F."/>
            <person name="Sun Q."/>
            <person name="Ying G."/>
            <person name="Tang D.J."/>
            <person name="Tang H."/>
            <person name="Wu W."/>
            <person name="Hao P."/>
            <person name="Wang L."/>
            <person name="Jiang B.L."/>
            <person name="Zeng S."/>
            <person name="Gu W.Y."/>
            <person name="Lu G."/>
            <person name="Rong L."/>
            <person name="Tian Y."/>
            <person name="Yao Z."/>
            <person name="Fu G."/>
            <person name="Chen B."/>
            <person name="Fang R."/>
            <person name="Qiang B."/>
            <person name="Chen Z."/>
            <person name="Zhao G.P."/>
            <person name="Tang J.L."/>
            <person name="He C."/>
        </authorList>
    </citation>
    <scope>NUCLEOTIDE SEQUENCE [LARGE SCALE GENOMIC DNA]</scope>
    <source>
        <strain evidence="4 5">8004</strain>
    </source>
</reference>
<dbReference type="InterPro" id="IPR000873">
    <property type="entry name" value="AMP-dep_synth/lig_dom"/>
</dbReference>
<name>A0A0H2XCG8_XANC8</name>
<dbReference type="InterPro" id="IPR050237">
    <property type="entry name" value="ATP-dep_AMP-bd_enzyme"/>
</dbReference>
<protein>
    <submittedName>
        <fullName evidence="4">AMP-ligase</fullName>
    </submittedName>
</protein>
<dbReference type="AlphaFoldDB" id="A0A0H2XCG8"/>